<dbReference type="GO" id="GO:0017056">
    <property type="term" value="F:structural constituent of nuclear pore"/>
    <property type="evidence" value="ECO:0007669"/>
    <property type="project" value="InterPro"/>
</dbReference>
<evidence type="ECO:0000313" key="8">
    <source>
        <dbReference type="Proteomes" id="UP000649617"/>
    </source>
</evidence>
<protein>
    <submittedName>
        <fullName evidence="7">Nup155 protein</fullName>
    </submittedName>
</protein>
<evidence type="ECO:0000256" key="1">
    <source>
        <dbReference type="ARBA" id="ARBA00004123"/>
    </source>
</evidence>
<sequence length="1443" mass="158430">MSGKACYDDPKPALTGDCWPSFYCGVGSQLGRANAHGKVTWLSVVSGPNPTAAFRPLFSGRVSFRSPIPGQVREAFGRVRQRANCGLFAEGLAWASLDDILYLWDYSDFSPSVHSVPADSAIISVALCPARSELFEMQQPRWVLVIATRLSVSLVGMNFVRGVVQTSPDAPKASVSLSDWTSSRTGAPKSIQSQSSLQFVPLQGFRAFCEGALFHSIHSSSGGRIFLLSGAPHIYELICSQTAWYRSKCRLVRHSVGQGWWHKPKPGRLRLLSCGPAGYVLTCDDVGTLRMFWATDCVGGEVASSLEELGSLSAATLAEQVRAITRGTLASGTMTHLVCWMGSNGQLLLDATTLAGERLHFVCSVTDPTTGACKYGFWLQHLASSWSSSRPSSETRSARMSCLEEHLDPCCFVPGADGPSASTLGSIWLCAALRRAGASASDLAVSVRLNGLPHDRFEPVSSGQAVEMQGKLSFDAPVLAIAQEQTQSNCHKFAILLADRVQTAFAAKRAPQDAAECCIFLQSLSSGSRVEYVPFSARSLKSTRWDWCWSLDDARFPSFEEQRRAQLLNQAVPKMILGRWSSGFLRFLSEKLRAVWTRPLLVEPANAVDVSSLGSMCRKRRRCSSGPVVAISEMAAKKISSQLDPVLRFVSKGLSRNANEQVPLGTPCSAATRAQLYVQRTEASSVPPLGDSASSRVKRAMLELLDVMDRTRQVLGLITILQRSGCVQAVLASTQLQETESTASATGSAAGAAEVLPMTAASILLTRSLRDLVVSPQALWPAVQLCTALILQVVHGHARGFAEVEGLPHGPEADGICKELQDCCPAIFSQVELKRCLKSDTEQLKQPPVAGQATCVLRRYASSLPAGTPATSASQWQLLCRGIRSIASEDPCMAAELCAERLCKLAESTWAEMGERCRDLISSLLDSMSLEKPEKAASALETFLRRTRSVACGLPGYEKEPLFHHMAFDHLLSVPRLHSLLEAVLGTDAANVKALLQRRSANSRVASELLWRYFQRQGHERPAWAQLQRLVEAPEQFYSLKDRIRYLQLAQEQKKKVSSASMQEELALRLAAAEKLQYPLLQELQFIAGDERQDARWREAAKKRCLDLQHLRSARELYEVAGEFGLWHLQLGVAGFSGVKMAHDVATTLWLGLLFPTNDSPYNSPSDKVKASPDLLFPLLLRPQQQFFVSKQDRVEWKLKPLLLRDRVLTFLKELREVAPASHQLWHVRGIATLLEFSSCLWLNGLQKVGAIEPPRSGQEQGGDGAAGCPLIDEHRLWVALEVLMQKPFSFSLSDLVTFYAEMIAQLDSWHADLQETNAFSNARKWAWPSDEDVHLHLSHVAIVLLAGWLREAEATCDSVSEAPSAEAESDFVRVWRRSADGLLSGLCLRLNNSRHHSAQRLLGEALRLEKSCRVLLDRVVYLGPEKHFPVPEVQSAVSAAAT</sequence>
<evidence type="ECO:0000313" key="7">
    <source>
        <dbReference type="EMBL" id="CAE7218459.1"/>
    </source>
</evidence>
<organism evidence="7 8">
    <name type="scientific">Symbiodinium pilosum</name>
    <name type="common">Dinoflagellate</name>
    <dbReference type="NCBI Taxonomy" id="2952"/>
    <lineage>
        <taxon>Eukaryota</taxon>
        <taxon>Sar</taxon>
        <taxon>Alveolata</taxon>
        <taxon>Dinophyceae</taxon>
        <taxon>Suessiales</taxon>
        <taxon>Symbiodiniaceae</taxon>
        <taxon>Symbiodinium</taxon>
    </lineage>
</organism>
<evidence type="ECO:0000256" key="3">
    <source>
        <dbReference type="ARBA" id="ARBA00022448"/>
    </source>
</evidence>
<dbReference type="Gene3D" id="1.25.40.440">
    <property type="entry name" value="Nucleoporin, helical domain, central subdomain"/>
    <property type="match status" value="1"/>
</dbReference>
<reference evidence="7" key="1">
    <citation type="submission" date="2021-02" db="EMBL/GenBank/DDBJ databases">
        <authorList>
            <person name="Dougan E. K."/>
            <person name="Rhodes N."/>
            <person name="Thang M."/>
            <person name="Chan C."/>
        </authorList>
    </citation>
    <scope>NUCLEOTIDE SEQUENCE</scope>
</reference>
<dbReference type="GO" id="GO:0006606">
    <property type="term" value="P:protein import into nucleus"/>
    <property type="evidence" value="ECO:0007669"/>
    <property type="project" value="TreeGrafter"/>
</dbReference>
<dbReference type="OrthoDB" id="444056at2759"/>
<keyword evidence="8" id="KW-1185">Reference proteome</keyword>
<keyword evidence="3" id="KW-0813">Transport</keyword>
<dbReference type="InterPro" id="IPR014908">
    <property type="entry name" value="Nucleoporin_Nup133/Nup155_N"/>
</dbReference>
<comment type="caution">
    <text evidence="7">The sequence shown here is derived from an EMBL/GenBank/DDBJ whole genome shotgun (WGS) entry which is preliminary data.</text>
</comment>
<evidence type="ECO:0000259" key="5">
    <source>
        <dbReference type="Pfam" id="PF03177"/>
    </source>
</evidence>
<dbReference type="GO" id="GO:0000972">
    <property type="term" value="P:transcription-dependent tethering of RNA polymerase II gene DNA at nuclear periphery"/>
    <property type="evidence" value="ECO:0007669"/>
    <property type="project" value="TreeGrafter"/>
</dbReference>
<accession>A0A812JYJ5</accession>
<comment type="subcellular location">
    <subcellularLocation>
        <location evidence="1">Nucleus</location>
    </subcellularLocation>
</comment>
<name>A0A812JYJ5_SYMPI</name>
<keyword evidence="4" id="KW-0539">Nucleus</keyword>
<dbReference type="GO" id="GO:0036228">
    <property type="term" value="P:protein localization to nuclear inner membrane"/>
    <property type="evidence" value="ECO:0007669"/>
    <property type="project" value="TreeGrafter"/>
</dbReference>
<dbReference type="PANTHER" id="PTHR10350">
    <property type="entry name" value="NUCLEAR PORE COMPLEX PROTEIN NUP155"/>
    <property type="match status" value="1"/>
</dbReference>
<dbReference type="Pfam" id="PF08801">
    <property type="entry name" value="Nucleoporin_N"/>
    <property type="match status" value="1"/>
</dbReference>
<dbReference type="InterPro" id="IPR042537">
    <property type="entry name" value="Nucleoporin_Nup155_C_2"/>
</dbReference>
<dbReference type="InterPro" id="IPR004870">
    <property type="entry name" value="Nucleoporin_Nup155"/>
</dbReference>
<dbReference type="GO" id="GO:0044611">
    <property type="term" value="C:nuclear pore inner ring"/>
    <property type="evidence" value="ECO:0007669"/>
    <property type="project" value="TreeGrafter"/>
</dbReference>
<feature type="domain" description="Nucleoporin Nup133/Nup155-like N-terminal" evidence="6">
    <location>
        <begin position="62"/>
        <end position="257"/>
    </location>
</feature>
<dbReference type="EMBL" id="CAJNIZ010003091">
    <property type="protein sequence ID" value="CAE7218459.1"/>
    <property type="molecule type" value="Genomic_DNA"/>
</dbReference>
<dbReference type="Pfam" id="PF03177">
    <property type="entry name" value="Nucleoporin_C"/>
    <property type="match status" value="1"/>
</dbReference>
<dbReference type="InterPro" id="IPR007187">
    <property type="entry name" value="Nucleoporin_Nup133/Nup155_C"/>
</dbReference>
<gene>
    <name evidence="7" type="primary">Nup155</name>
    <name evidence="7" type="ORF">SPIL2461_LOCUS2758</name>
</gene>
<evidence type="ECO:0000259" key="6">
    <source>
        <dbReference type="Pfam" id="PF08801"/>
    </source>
</evidence>
<evidence type="ECO:0000256" key="2">
    <source>
        <dbReference type="ARBA" id="ARBA00007373"/>
    </source>
</evidence>
<proteinExistence type="inferred from homology"/>
<feature type="domain" description="Nucleoporin Nup133/Nup155-like C-terminal" evidence="5">
    <location>
        <begin position="959"/>
        <end position="1084"/>
    </location>
</feature>
<dbReference type="Proteomes" id="UP000649617">
    <property type="component" value="Unassembled WGS sequence"/>
</dbReference>
<evidence type="ECO:0000256" key="4">
    <source>
        <dbReference type="ARBA" id="ARBA00023242"/>
    </source>
</evidence>
<dbReference type="GO" id="GO:0006405">
    <property type="term" value="P:RNA export from nucleus"/>
    <property type="evidence" value="ECO:0007669"/>
    <property type="project" value="TreeGrafter"/>
</dbReference>
<dbReference type="PANTHER" id="PTHR10350:SF6">
    <property type="entry name" value="NUCLEAR PORE COMPLEX PROTEIN NUP155"/>
    <property type="match status" value="1"/>
</dbReference>
<comment type="similarity">
    <text evidence="2">Belongs to the non-repetitive/WGA-negative nucleoporin family.</text>
</comment>